<dbReference type="EMBL" id="RIZG01000002">
    <property type="protein sequence ID" value="RNF52138.1"/>
    <property type="molecule type" value="Genomic_DNA"/>
</dbReference>
<protein>
    <submittedName>
        <fullName evidence="1">Type II secretion system protein</fullName>
    </submittedName>
</protein>
<evidence type="ECO:0000313" key="1">
    <source>
        <dbReference type="EMBL" id="RNF52138.1"/>
    </source>
</evidence>
<comment type="caution">
    <text evidence="1">The sequence shown here is derived from an EMBL/GenBank/DDBJ whole genome shotgun (WGS) entry which is preliminary data.</text>
</comment>
<dbReference type="OrthoDB" id="6104893at2"/>
<keyword evidence="2" id="KW-1185">Reference proteome</keyword>
<gene>
    <name evidence="1" type="ORF">EBI00_04330</name>
</gene>
<evidence type="ECO:0000313" key="2">
    <source>
        <dbReference type="Proteomes" id="UP000280507"/>
    </source>
</evidence>
<name>A0A3M8Q7T1_9GAMM</name>
<dbReference type="Proteomes" id="UP000280507">
    <property type="component" value="Unassembled WGS sequence"/>
</dbReference>
<accession>A0A3M8Q7T1</accession>
<sequence length="298" mass="33591">MMIRRQAKGSLLVELLVVCALIALFLPFVVSTLARMQERHLLGQTYQDHQAIRAAIDAHFRAQWGRLVPANCRIEDSLFLTIESGGSPPPRLASRVLDDRSDWIRGTDYGLCRGTVSVQENPFETSFSCHWKAGDSVRFSSCDATFQGQIISASTQKSTVQLSTGSEVEKAIGQSGIIESQDGFYWYVSKGKEGRNAFWRTPEESGNALELWDGIERLSVFPLLDTNQDGKAEALDTRYGSFALHVLRGVWVEYQYQLNDCKSQRHTQFQREYLSMRGDVWRYASPCQGVGNHIIVLK</sequence>
<proteinExistence type="predicted"/>
<dbReference type="RefSeq" id="WP_123094687.1">
    <property type="nucleotide sequence ID" value="NZ_RIZG01000002.1"/>
</dbReference>
<dbReference type="AlphaFoldDB" id="A0A3M8Q7T1"/>
<reference evidence="1 2" key="1">
    <citation type="journal article" date="2012" name="Int. J. Syst. Evol. Microbiol.">
        <title>Marinomonas hwangdonensis sp. nov., isolated from seawater.</title>
        <authorList>
            <person name="Jung Y.T."/>
            <person name="Oh T.K."/>
            <person name="Yoon J.H."/>
        </authorList>
    </citation>
    <scope>NUCLEOTIDE SEQUENCE [LARGE SCALE GENOMIC DNA]</scope>
    <source>
        <strain evidence="1 2">HDW-15</strain>
    </source>
</reference>
<organism evidence="1 2">
    <name type="scientific">Marinomonas hwangdonensis</name>
    <dbReference type="NCBI Taxonomy" id="1053647"/>
    <lineage>
        <taxon>Bacteria</taxon>
        <taxon>Pseudomonadati</taxon>
        <taxon>Pseudomonadota</taxon>
        <taxon>Gammaproteobacteria</taxon>
        <taxon>Oceanospirillales</taxon>
        <taxon>Oceanospirillaceae</taxon>
        <taxon>Marinomonas</taxon>
    </lineage>
</organism>